<proteinExistence type="predicted"/>
<feature type="compositionally biased region" description="Basic and acidic residues" evidence="2">
    <location>
        <begin position="453"/>
        <end position="476"/>
    </location>
</feature>
<evidence type="ECO:0000256" key="1">
    <source>
        <dbReference type="SAM" id="Coils"/>
    </source>
</evidence>
<feature type="compositionally biased region" description="Low complexity" evidence="2">
    <location>
        <begin position="15"/>
        <end position="28"/>
    </location>
</feature>
<sequence length="834" mass="93814">MARLNDPPKKTAGYAASPSLACASSSPPSDEDAEAAAQQLFTETESRSPVADVPPPSAVLGANILNAARIDHHNSSPPVDMARKVGGKLKRVSMVAEGPRQNLARRGDVYDIELSPEKGRYALPEKVNHKKLKVVRKKDKKAEQRKGHGPFASSDVPVLEAGGRESVEDLAPVGVEDNNDERLLPSSPSVAVAGSEDHVNDAVEETGRPEDVEIEEKLADGKPRCIAVSYKYDKRTGPHYQQCKKGGCYATKTGTRCSIHNDKPPAVRCGDVTVIEGTITQCHRTATVETINGARCPTHENQHAAQRSKSPVEEEIPTNAQPTSKRKLVSDTGSDVPRKPRRHLEQSLESSDPIKKNQPQVQIPVRKSKKQRTARDSIDVHDTTNTQIEERPERDPARKRARPRKQASSGTTKPSEEILDGAQRANSNEEESVQGTNTTGGLASNDAYDEDASEHTASDPEEPDKAPRSVPEHTGDIETVFQFLDIEERTGKCQTKLARIIRRMCYRGAPKKEGSMSMDEVMESVDRVQSQLRLVHSELKEIDRPAFKTDAYGHVFHHLTLFLEALYDWLSETCGTVTESLEALRILLPLMGHILTFKDTIATWNASVPQRHRGDRLIREVDSGLITPLRQVVKVYRTRLSQLEVAQRRLERLEALQRRVQQREEEERIQMEIQERKITAWKRWQELHVARMRCEPSPIRRKKLIITPLESLEAPEERDANGFEFERVPVFMPRSHPPHHSGSTRTDDHEWTDEEEAVLLEGLEHCAGPRVFEDIFQKYCNPNAKSHPYRGILRDCTVTDITVRSARFRAELHNFYQNNGWQIPDWVKSIPVYP</sequence>
<feature type="coiled-coil region" evidence="1">
    <location>
        <begin position="643"/>
        <end position="670"/>
    </location>
</feature>
<accession>A0A6S6WG09</accession>
<feature type="region of interest" description="Disordered" evidence="2">
    <location>
        <begin position="731"/>
        <end position="750"/>
    </location>
</feature>
<feature type="region of interest" description="Disordered" evidence="2">
    <location>
        <begin position="1"/>
        <end position="55"/>
    </location>
</feature>
<name>A0A6S6WG09_9PLEO</name>
<gene>
    <name evidence="3" type="ORF">PTTW11_10353</name>
</gene>
<feature type="compositionally biased region" description="Basic and acidic residues" evidence="2">
    <location>
        <begin position="373"/>
        <end position="398"/>
    </location>
</feature>
<reference evidence="3" key="1">
    <citation type="submission" date="2021-02" db="EMBL/GenBank/DDBJ databases">
        <authorList>
            <person name="Syme A R."/>
            <person name="Syme A R."/>
            <person name="Moolhuijzen P."/>
        </authorList>
    </citation>
    <scope>NUCLEOTIDE SEQUENCE</scope>
    <source>
        <strain evidence="3">W1-1</strain>
    </source>
</reference>
<evidence type="ECO:0000313" key="3">
    <source>
        <dbReference type="EMBL" id="CAE7212822.1"/>
    </source>
</evidence>
<keyword evidence="1" id="KW-0175">Coiled coil</keyword>
<dbReference type="Proteomes" id="UP000472372">
    <property type="component" value="Chromosome 10"/>
</dbReference>
<feature type="region of interest" description="Disordered" evidence="2">
    <location>
        <begin position="293"/>
        <end position="476"/>
    </location>
</feature>
<dbReference type="AlphaFoldDB" id="A0A6S6WG09"/>
<evidence type="ECO:0000256" key="2">
    <source>
        <dbReference type="SAM" id="MobiDB-lite"/>
    </source>
</evidence>
<protein>
    <submittedName>
        <fullName evidence="3">Uncharacterized protein</fullName>
    </submittedName>
</protein>
<dbReference type="EMBL" id="HG992986">
    <property type="protein sequence ID" value="CAE7212822.1"/>
    <property type="molecule type" value="Genomic_DNA"/>
</dbReference>
<feature type="region of interest" description="Disordered" evidence="2">
    <location>
        <begin position="136"/>
        <end position="159"/>
    </location>
</feature>
<feature type="compositionally biased region" description="Polar residues" evidence="2">
    <location>
        <begin position="433"/>
        <end position="442"/>
    </location>
</feature>
<organism evidence="3 4">
    <name type="scientific">Pyrenophora teres f. teres</name>
    <dbReference type="NCBI Taxonomy" id="97479"/>
    <lineage>
        <taxon>Eukaryota</taxon>
        <taxon>Fungi</taxon>
        <taxon>Dikarya</taxon>
        <taxon>Ascomycota</taxon>
        <taxon>Pezizomycotina</taxon>
        <taxon>Dothideomycetes</taxon>
        <taxon>Pleosporomycetidae</taxon>
        <taxon>Pleosporales</taxon>
        <taxon>Pleosporineae</taxon>
        <taxon>Pleosporaceae</taxon>
        <taxon>Pyrenophora</taxon>
    </lineage>
</organism>
<evidence type="ECO:0000313" key="4">
    <source>
        <dbReference type="Proteomes" id="UP000472372"/>
    </source>
</evidence>